<evidence type="ECO:0000313" key="2">
    <source>
        <dbReference type="EMBL" id="NLR93161.1"/>
    </source>
</evidence>
<comment type="caution">
    <text evidence="2">The sequence shown here is derived from an EMBL/GenBank/DDBJ whole genome shotgun (WGS) entry which is preliminary data.</text>
</comment>
<dbReference type="AlphaFoldDB" id="A0A7X8SMZ5"/>
<dbReference type="RefSeq" id="WP_168883865.1">
    <property type="nucleotide sequence ID" value="NZ_JABAIL010000005.1"/>
</dbReference>
<dbReference type="EMBL" id="JABAIL010000005">
    <property type="protein sequence ID" value="NLR93161.1"/>
    <property type="molecule type" value="Genomic_DNA"/>
</dbReference>
<feature type="transmembrane region" description="Helical" evidence="1">
    <location>
        <begin position="7"/>
        <end position="25"/>
    </location>
</feature>
<keyword evidence="3" id="KW-1185">Reference proteome</keyword>
<evidence type="ECO:0000256" key="1">
    <source>
        <dbReference type="SAM" id="Phobius"/>
    </source>
</evidence>
<feature type="transmembrane region" description="Helical" evidence="1">
    <location>
        <begin position="70"/>
        <end position="88"/>
    </location>
</feature>
<dbReference type="Proteomes" id="UP000585050">
    <property type="component" value="Unassembled WGS sequence"/>
</dbReference>
<protein>
    <submittedName>
        <fullName evidence="2">DUF4199 domain-containing protein</fullName>
    </submittedName>
</protein>
<accession>A0A7X8SMZ5</accession>
<feature type="transmembrane region" description="Helical" evidence="1">
    <location>
        <begin position="31"/>
        <end position="49"/>
    </location>
</feature>
<gene>
    <name evidence="2" type="ORF">HGP29_18250</name>
</gene>
<dbReference type="Pfam" id="PF13858">
    <property type="entry name" value="DUF4199"/>
    <property type="match status" value="1"/>
</dbReference>
<dbReference type="InterPro" id="IPR025250">
    <property type="entry name" value="DUF4199"/>
</dbReference>
<keyword evidence="1" id="KW-0472">Membrane</keyword>
<sequence>MKIALKYGSLMFLGYLLLFLVMKFLHLYHIIELRALNFLIHSAGVYFALREYQKAKKDNYGYITAFVEGMRVTLIGAIPFAIFMVVYLTVGEPEFLTYLQEYALNGAYLTPGLIFLGLCMEAVGSGVIISYLIMRYTIMRAVPRVS</sequence>
<feature type="transmembrane region" description="Helical" evidence="1">
    <location>
        <begin position="108"/>
        <end position="134"/>
    </location>
</feature>
<proteinExistence type="predicted"/>
<name>A0A7X8SMZ5_9BACT</name>
<keyword evidence="1" id="KW-0812">Transmembrane</keyword>
<reference evidence="2 3" key="1">
    <citation type="submission" date="2020-04" db="EMBL/GenBank/DDBJ databases">
        <title>Flammeovirga sp. SR4, a novel species isolated from seawater.</title>
        <authorList>
            <person name="Wang X."/>
        </authorList>
    </citation>
    <scope>NUCLEOTIDE SEQUENCE [LARGE SCALE GENOMIC DNA]</scope>
    <source>
        <strain evidence="2 3">SR4</strain>
    </source>
</reference>
<evidence type="ECO:0000313" key="3">
    <source>
        <dbReference type="Proteomes" id="UP000585050"/>
    </source>
</evidence>
<organism evidence="2 3">
    <name type="scientific">Flammeovirga agarivorans</name>
    <dbReference type="NCBI Taxonomy" id="2726742"/>
    <lineage>
        <taxon>Bacteria</taxon>
        <taxon>Pseudomonadati</taxon>
        <taxon>Bacteroidota</taxon>
        <taxon>Cytophagia</taxon>
        <taxon>Cytophagales</taxon>
        <taxon>Flammeovirgaceae</taxon>
        <taxon>Flammeovirga</taxon>
    </lineage>
</organism>
<keyword evidence="1" id="KW-1133">Transmembrane helix</keyword>